<dbReference type="PROSITE" id="PS51858">
    <property type="entry name" value="PPPDE"/>
    <property type="match status" value="1"/>
</dbReference>
<dbReference type="InterPro" id="IPR011989">
    <property type="entry name" value="ARM-like"/>
</dbReference>
<organism evidence="8 9">
    <name type="scientific">Elsinoe ampelina</name>
    <dbReference type="NCBI Taxonomy" id="302913"/>
    <lineage>
        <taxon>Eukaryota</taxon>
        <taxon>Fungi</taxon>
        <taxon>Dikarya</taxon>
        <taxon>Ascomycota</taxon>
        <taxon>Pezizomycotina</taxon>
        <taxon>Dothideomycetes</taxon>
        <taxon>Dothideomycetidae</taxon>
        <taxon>Myriangiales</taxon>
        <taxon>Elsinoaceae</taxon>
        <taxon>Elsinoe</taxon>
    </lineage>
</organism>
<evidence type="ECO:0000313" key="8">
    <source>
        <dbReference type="EMBL" id="KAF2225798.1"/>
    </source>
</evidence>
<name>A0A6A6GJJ0_9PEZI</name>
<reference evidence="9" key="1">
    <citation type="journal article" date="2020" name="Stud. Mycol.">
        <title>101 Dothideomycetes genomes: A test case for predicting lifestyles and emergence of pathogens.</title>
        <authorList>
            <person name="Haridas S."/>
            <person name="Albert R."/>
            <person name="Binder M."/>
            <person name="Bloem J."/>
            <person name="LaButti K."/>
            <person name="Salamov A."/>
            <person name="Andreopoulos B."/>
            <person name="Baker S."/>
            <person name="Barry K."/>
            <person name="Bills G."/>
            <person name="Bluhm B."/>
            <person name="Cannon C."/>
            <person name="Castanera R."/>
            <person name="Culley D."/>
            <person name="Daum C."/>
            <person name="Ezra D."/>
            <person name="Gonzalez J."/>
            <person name="Henrissat B."/>
            <person name="Kuo A."/>
            <person name="Liang C."/>
            <person name="Lipzen A."/>
            <person name="Lutzoni F."/>
            <person name="Magnuson J."/>
            <person name="Mondo S."/>
            <person name="Nolan M."/>
            <person name="Ohm R."/>
            <person name="Pangilinan J."/>
            <person name="Park H.-J."/>
            <person name="Ramirez L."/>
            <person name="Alfaro M."/>
            <person name="Sun H."/>
            <person name="Tritt A."/>
            <person name="Yoshinaga Y."/>
            <person name="Zwiers L.-H."/>
            <person name="Turgeon B."/>
            <person name="Goodwin S."/>
            <person name="Spatafora J."/>
            <person name="Crous P."/>
            <person name="Grigoriev I."/>
        </authorList>
    </citation>
    <scope>NUCLEOTIDE SEQUENCE [LARGE SCALE GENOMIC DNA]</scope>
    <source>
        <strain evidence="9">CECT 20119</strain>
    </source>
</reference>
<dbReference type="Pfam" id="PF00085">
    <property type="entry name" value="Thioredoxin"/>
    <property type="match status" value="1"/>
</dbReference>
<protein>
    <submittedName>
        <fullName evidence="8">PPPDE putative peptidase domain-containing protein</fullName>
    </submittedName>
</protein>
<evidence type="ECO:0000256" key="4">
    <source>
        <dbReference type="SAM" id="MobiDB-lite"/>
    </source>
</evidence>
<keyword evidence="9" id="KW-1185">Reference proteome</keyword>
<dbReference type="Gene3D" id="1.25.10.10">
    <property type="entry name" value="Leucine-rich Repeat Variant"/>
    <property type="match status" value="1"/>
</dbReference>
<dbReference type="CDD" id="cd02947">
    <property type="entry name" value="TRX_family"/>
    <property type="match status" value="1"/>
</dbReference>
<feature type="domain" description="Thioredoxin" evidence="5">
    <location>
        <begin position="151"/>
        <end position="291"/>
    </location>
</feature>
<evidence type="ECO:0000256" key="1">
    <source>
        <dbReference type="ARBA" id="ARBA00008140"/>
    </source>
</evidence>
<dbReference type="GO" id="GO:0008233">
    <property type="term" value="F:peptidase activity"/>
    <property type="evidence" value="ECO:0007669"/>
    <property type="project" value="UniProtKB-KW"/>
</dbReference>
<dbReference type="AlphaFoldDB" id="A0A6A6GJJ0"/>
<dbReference type="Gene3D" id="3.90.1720.30">
    <property type="entry name" value="PPPDE domains"/>
    <property type="match status" value="1"/>
</dbReference>
<dbReference type="GO" id="GO:0070646">
    <property type="term" value="P:protein modification by small protein removal"/>
    <property type="evidence" value="ECO:0007669"/>
    <property type="project" value="TreeGrafter"/>
</dbReference>
<proteinExistence type="inferred from homology"/>
<keyword evidence="2" id="KW-0645">Protease</keyword>
<dbReference type="GO" id="GO:0006508">
    <property type="term" value="P:proteolysis"/>
    <property type="evidence" value="ECO:0007669"/>
    <property type="project" value="UniProtKB-KW"/>
</dbReference>
<gene>
    <name evidence="8" type="ORF">BDZ85DRAFT_258100</name>
</gene>
<evidence type="ECO:0000256" key="3">
    <source>
        <dbReference type="ARBA" id="ARBA00022801"/>
    </source>
</evidence>
<dbReference type="PROSITE" id="PS51352">
    <property type="entry name" value="THIOREDOXIN_2"/>
    <property type="match status" value="1"/>
</dbReference>
<dbReference type="Pfam" id="PF08324">
    <property type="entry name" value="PUL"/>
    <property type="match status" value="1"/>
</dbReference>
<feature type="domain" description="PPPDE" evidence="7">
    <location>
        <begin position="1"/>
        <end position="141"/>
    </location>
</feature>
<dbReference type="InterPro" id="IPR013535">
    <property type="entry name" value="PUL_dom"/>
</dbReference>
<dbReference type="InterPro" id="IPR042266">
    <property type="entry name" value="PPPDE_sf"/>
</dbReference>
<dbReference type="InterPro" id="IPR013766">
    <property type="entry name" value="Thioredoxin_domain"/>
</dbReference>
<dbReference type="OrthoDB" id="21221at2759"/>
<sequence length="591" mass="63500">MDVQLYVYDLSQGMARNMSRQFLGTQIDAIYHTSIVVNGVEYFFGQGIQQSRPGATHHGRPMEVVEMGQTQLPAEVILEYLESMKSVYTAEAYDLFQNNCNNFSNDFAQFLVGKGIPSHITSLPETVLNTPFGQMLRPQLDASMRSVTQAPVASSSLPPSSNHMAPSTNGHSIKAPSKSGAKEHRQVYNVTQLPELDKLLEEAKSGCATIFFTSSTCGPCRICYGPYDSLAGEHPKSVLIKVDINEADAIGARYQIRATPTFMTFLNGKKQEEWSGADPGRLRSAVEMLSNLAFPGHPHSTISVPALQSGSLRPVSFTKIPPLDKVIAKMGSVSSSPAVASIKDFIQARSATSSTHSMPSTSFEVWTPFLRSAPTTLAPDALFAAVDLFRCILLDPRVSSHYATESGPSSPTTLLTLLNHITSLTNQGSCPYNLRLVTLQLACTLFTSPVALTTIYTTPLSSIFASLAASSLLAEPDRPALRSAAASLAFNLAASNYRIRREENREALPQESQTELVAALLEMLGEEGVGAKEGTHQAVLAVGYLVYFAEVGGEVSEVVEVMGAKDVVGGVKGEGKVGEAVRDVVKVLGGK</sequence>
<dbReference type="PANTHER" id="PTHR12378:SF7">
    <property type="entry name" value="DESUMOYLATING ISOPEPTIDASE 1"/>
    <property type="match status" value="1"/>
</dbReference>
<dbReference type="SMART" id="SM01179">
    <property type="entry name" value="DUF862"/>
    <property type="match status" value="1"/>
</dbReference>
<feature type="region of interest" description="Disordered" evidence="4">
    <location>
        <begin position="143"/>
        <end position="185"/>
    </location>
</feature>
<keyword evidence="3" id="KW-0378">Hydrolase</keyword>
<dbReference type="PROSITE" id="PS51396">
    <property type="entry name" value="PUL"/>
    <property type="match status" value="1"/>
</dbReference>
<dbReference type="Proteomes" id="UP000799538">
    <property type="component" value="Unassembled WGS sequence"/>
</dbReference>
<evidence type="ECO:0000313" key="9">
    <source>
        <dbReference type="Proteomes" id="UP000799538"/>
    </source>
</evidence>
<dbReference type="Pfam" id="PF05903">
    <property type="entry name" value="Peptidase_C97"/>
    <property type="match status" value="1"/>
</dbReference>
<evidence type="ECO:0000256" key="2">
    <source>
        <dbReference type="ARBA" id="ARBA00022670"/>
    </source>
</evidence>
<feature type="compositionally biased region" description="Polar residues" evidence="4">
    <location>
        <begin position="162"/>
        <end position="171"/>
    </location>
</feature>
<dbReference type="Gene3D" id="3.40.30.10">
    <property type="entry name" value="Glutaredoxin"/>
    <property type="match status" value="1"/>
</dbReference>
<dbReference type="PANTHER" id="PTHR12378">
    <property type="entry name" value="DESUMOYLATING ISOPEPTIDASE"/>
    <property type="match status" value="1"/>
</dbReference>
<evidence type="ECO:0000259" key="5">
    <source>
        <dbReference type="PROSITE" id="PS51352"/>
    </source>
</evidence>
<dbReference type="EMBL" id="ML992503">
    <property type="protein sequence ID" value="KAF2225798.1"/>
    <property type="molecule type" value="Genomic_DNA"/>
</dbReference>
<feature type="domain" description="PUL" evidence="6">
    <location>
        <begin position="292"/>
        <end position="587"/>
    </location>
</feature>
<accession>A0A6A6GJJ0</accession>
<dbReference type="SUPFAM" id="SSF52833">
    <property type="entry name" value="Thioredoxin-like"/>
    <property type="match status" value="1"/>
</dbReference>
<evidence type="ECO:0000259" key="6">
    <source>
        <dbReference type="PROSITE" id="PS51396"/>
    </source>
</evidence>
<dbReference type="InterPro" id="IPR036249">
    <property type="entry name" value="Thioredoxin-like_sf"/>
</dbReference>
<evidence type="ECO:0000259" key="7">
    <source>
        <dbReference type="PROSITE" id="PS51858"/>
    </source>
</evidence>
<comment type="similarity">
    <text evidence="1">Belongs to the DeSI family.</text>
</comment>
<dbReference type="InterPro" id="IPR008580">
    <property type="entry name" value="PPPDE_dom"/>
</dbReference>